<keyword evidence="5" id="KW-0442">Lipid degradation</keyword>
<dbReference type="PANTHER" id="PTHR45856:SF25">
    <property type="entry name" value="FUNGAL LIPASE-LIKE DOMAIN-CONTAINING PROTEIN"/>
    <property type="match status" value="1"/>
</dbReference>
<evidence type="ECO:0000256" key="1">
    <source>
        <dbReference type="ARBA" id="ARBA00004613"/>
    </source>
</evidence>
<dbReference type="Pfam" id="PF01764">
    <property type="entry name" value="Lipase_3"/>
    <property type="match status" value="1"/>
</dbReference>
<dbReference type="EMBL" id="CP119877">
    <property type="protein sequence ID" value="WFD33203.1"/>
    <property type="molecule type" value="Genomic_DNA"/>
</dbReference>
<feature type="domain" description="Fungal lipase-type" evidence="11">
    <location>
        <begin position="80"/>
        <end position="219"/>
    </location>
</feature>
<reference evidence="12" key="1">
    <citation type="submission" date="2023-03" db="EMBL/GenBank/DDBJ databases">
        <title>Mating type loci evolution in Malassezia.</title>
        <authorList>
            <person name="Coelho M.A."/>
        </authorList>
    </citation>
    <scope>NUCLEOTIDE SEQUENCE</scope>
    <source>
        <strain evidence="12">CBS 11721</strain>
    </source>
</reference>
<keyword evidence="2" id="KW-0964">Secreted</keyword>
<evidence type="ECO:0000256" key="6">
    <source>
        <dbReference type="ARBA" id="ARBA00023098"/>
    </source>
</evidence>
<dbReference type="Gene3D" id="3.40.50.1820">
    <property type="entry name" value="alpha/beta hydrolase"/>
    <property type="match status" value="1"/>
</dbReference>
<dbReference type="GO" id="GO:0016787">
    <property type="term" value="F:hydrolase activity"/>
    <property type="evidence" value="ECO:0007669"/>
    <property type="project" value="UniProtKB-KW"/>
</dbReference>
<evidence type="ECO:0000259" key="11">
    <source>
        <dbReference type="Pfam" id="PF01764"/>
    </source>
</evidence>
<dbReference type="Proteomes" id="UP001219933">
    <property type="component" value="Chromosome 1"/>
</dbReference>
<dbReference type="PANTHER" id="PTHR45856">
    <property type="entry name" value="ALPHA/BETA-HYDROLASES SUPERFAMILY PROTEIN"/>
    <property type="match status" value="1"/>
</dbReference>
<keyword evidence="3" id="KW-0732">Signal</keyword>
<evidence type="ECO:0000256" key="5">
    <source>
        <dbReference type="ARBA" id="ARBA00022963"/>
    </source>
</evidence>
<dbReference type="InterPro" id="IPR051218">
    <property type="entry name" value="Sec_MonoDiacylglyc_Lipase"/>
</dbReference>
<keyword evidence="13" id="KW-1185">Reference proteome</keyword>
<proteinExistence type="inferred from homology"/>
<evidence type="ECO:0000256" key="3">
    <source>
        <dbReference type="ARBA" id="ARBA00022729"/>
    </source>
</evidence>
<gene>
    <name evidence="12" type="ORF">MCUN1_000016</name>
</gene>
<evidence type="ECO:0000256" key="7">
    <source>
        <dbReference type="ARBA" id="ARBA00023157"/>
    </source>
</evidence>
<dbReference type="InterPro" id="IPR002921">
    <property type="entry name" value="Fungal_lipase-type"/>
</dbReference>
<sequence>MTVLAGRVNSRALVSYNPPREVDWDISHFTIAAGLMQETYCADSKVGMKIGDDAELLWQTGDGDKIQRALLFHSKTLGIVLTLEGTNGSSLTSTMNDFLAFQVDVDDRFKKTVTPGAKVMFGFQNAYLKLADTVAKKIPEVKKQYNETRLTIVGHSLGAAMGLIAAGHLQHVIDGGVHEIILFGLPRVGNRIFANWFDETFGDRFHFIVNGKDFVPHLAIRIAGYQQVSNEIWINPANSTNWLFYPGQENVYGYSGHTPDWSNDGDHQGVYFHTQIGAFQGRCPATYGED</sequence>
<accession>A0AAF0EV46</accession>
<dbReference type="InterPro" id="IPR029058">
    <property type="entry name" value="AB_hydrolase_fold"/>
</dbReference>
<evidence type="ECO:0000313" key="13">
    <source>
        <dbReference type="Proteomes" id="UP001219933"/>
    </source>
</evidence>
<evidence type="ECO:0000256" key="8">
    <source>
        <dbReference type="ARBA" id="ARBA00043996"/>
    </source>
</evidence>
<organism evidence="12 13">
    <name type="scientific">Malassezia cuniculi</name>
    <dbReference type="NCBI Taxonomy" id="948313"/>
    <lineage>
        <taxon>Eukaryota</taxon>
        <taxon>Fungi</taxon>
        <taxon>Dikarya</taxon>
        <taxon>Basidiomycota</taxon>
        <taxon>Ustilaginomycotina</taxon>
        <taxon>Malasseziomycetes</taxon>
        <taxon>Malasseziales</taxon>
        <taxon>Malasseziaceae</taxon>
        <taxon>Malassezia</taxon>
    </lineage>
</organism>
<evidence type="ECO:0000256" key="4">
    <source>
        <dbReference type="ARBA" id="ARBA00022801"/>
    </source>
</evidence>
<comment type="similarity">
    <text evidence="8">Belongs to the AB hydrolase superfamily. Lipase family. Class 3 subfamily.</text>
</comment>
<dbReference type="SUPFAM" id="SSF53474">
    <property type="entry name" value="alpha/beta-Hydrolases"/>
    <property type="match status" value="1"/>
</dbReference>
<protein>
    <recommendedName>
        <fullName evidence="11">Fungal lipase-type domain-containing protein</fullName>
    </recommendedName>
</protein>
<evidence type="ECO:0000313" key="12">
    <source>
        <dbReference type="EMBL" id="WFD33203.1"/>
    </source>
</evidence>
<comment type="catalytic activity">
    <reaction evidence="9">
        <text>a diacylglycerol + H2O = a monoacylglycerol + a fatty acid + H(+)</text>
        <dbReference type="Rhea" id="RHEA:32731"/>
        <dbReference type="ChEBI" id="CHEBI:15377"/>
        <dbReference type="ChEBI" id="CHEBI:15378"/>
        <dbReference type="ChEBI" id="CHEBI:17408"/>
        <dbReference type="ChEBI" id="CHEBI:18035"/>
        <dbReference type="ChEBI" id="CHEBI:28868"/>
    </reaction>
</comment>
<dbReference type="CDD" id="cd00519">
    <property type="entry name" value="Lipase_3"/>
    <property type="match status" value="1"/>
</dbReference>
<dbReference type="GO" id="GO:0005576">
    <property type="term" value="C:extracellular region"/>
    <property type="evidence" value="ECO:0007669"/>
    <property type="project" value="UniProtKB-SubCell"/>
</dbReference>
<keyword evidence="6" id="KW-0443">Lipid metabolism</keyword>
<evidence type="ECO:0000256" key="2">
    <source>
        <dbReference type="ARBA" id="ARBA00022525"/>
    </source>
</evidence>
<comment type="subcellular location">
    <subcellularLocation>
        <location evidence="1">Secreted</location>
    </subcellularLocation>
</comment>
<keyword evidence="4" id="KW-0378">Hydrolase</keyword>
<evidence type="ECO:0000256" key="9">
    <source>
        <dbReference type="ARBA" id="ARBA00047591"/>
    </source>
</evidence>
<comment type="catalytic activity">
    <reaction evidence="10">
        <text>a monoacylglycerol + H2O = glycerol + a fatty acid + H(+)</text>
        <dbReference type="Rhea" id="RHEA:15245"/>
        <dbReference type="ChEBI" id="CHEBI:15377"/>
        <dbReference type="ChEBI" id="CHEBI:15378"/>
        <dbReference type="ChEBI" id="CHEBI:17408"/>
        <dbReference type="ChEBI" id="CHEBI:17754"/>
        <dbReference type="ChEBI" id="CHEBI:28868"/>
    </reaction>
</comment>
<keyword evidence="7" id="KW-1015">Disulfide bond</keyword>
<evidence type="ECO:0000256" key="10">
    <source>
        <dbReference type="ARBA" id="ARBA00048461"/>
    </source>
</evidence>
<dbReference type="AlphaFoldDB" id="A0AAF0EV46"/>
<name>A0AAF0EV46_9BASI</name>
<dbReference type="GO" id="GO:0016042">
    <property type="term" value="P:lipid catabolic process"/>
    <property type="evidence" value="ECO:0007669"/>
    <property type="project" value="UniProtKB-KW"/>
</dbReference>